<feature type="region of interest" description="Disordered" evidence="23">
    <location>
        <begin position="1"/>
        <end position="82"/>
    </location>
</feature>
<dbReference type="PANTHER" id="PTHR45689:SF7">
    <property type="entry name" value="POTASSIUM_SODIUM HYPERPOLARIZATION-ACTIVATED CYCLIC NUCLEOTIDE-GATED CHANNEL 3"/>
    <property type="match status" value="1"/>
</dbReference>
<dbReference type="InParanoid" id="W5KWF7"/>
<dbReference type="FunFam" id="1.10.287.70:FF:000031">
    <property type="entry name" value="Potassium/sodium hyperpolarization-activated cyclic nucleotide-gated channel 1, putative"/>
    <property type="match status" value="1"/>
</dbReference>
<evidence type="ECO:0000256" key="22">
    <source>
        <dbReference type="ARBA" id="ARBA00036239"/>
    </source>
</evidence>
<dbReference type="SUPFAM" id="SSF51206">
    <property type="entry name" value="cAMP-binding domain-like"/>
    <property type="match status" value="1"/>
</dbReference>
<keyword evidence="3" id="KW-0813">Transport</keyword>
<name>W5KWF7_ASTMX</name>
<feature type="compositionally biased region" description="Low complexity" evidence="23">
    <location>
        <begin position="837"/>
        <end position="858"/>
    </location>
</feature>
<evidence type="ECO:0000256" key="20">
    <source>
        <dbReference type="ARBA" id="ARBA00023303"/>
    </source>
</evidence>
<dbReference type="Bgee" id="ENSAMXG00000011501">
    <property type="expression patterns" value="Expressed in brain and 6 other cell types or tissues"/>
</dbReference>
<dbReference type="InterPro" id="IPR005821">
    <property type="entry name" value="Ion_trans_dom"/>
</dbReference>
<keyword evidence="17" id="KW-0114">cAMP</keyword>
<evidence type="ECO:0000256" key="21">
    <source>
        <dbReference type="ARBA" id="ARBA00034430"/>
    </source>
</evidence>
<evidence type="ECO:0000256" key="10">
    <source>
        <dbReference type="ARBA" id="ARBA00022826"/>
    </source>
</evidence>
<evidence type="ECO:0000256" key="18">
    <source>
        <dbReference type="ARBA" id="ARBA00023201"/>
    </source>
</evidence>
<evidence type="ECO:0000256" key="16">
    <source>
        <dbReference type="ARBA" id="ARBA00023136"/>
    </source>
</evidence>
<dbReference type="InterPro" id="IPR013621">
    <property type="entry name" value="Ion_trans_N"/>
</dbReference>
<dbReference type="PROSITE" id="PS00888">
    <property type="entry name" value="CNMP_BINDING_1"/>
    <property type="match status" value="1"/>
</dbReference>
<dbReference type="PRINTS" id="PR01463">
    <property type="entry name" value="EAGCHANLFMLY"/>
</dbReference>
<dbReference type="GeneTree" id="ENSGT00940000154743"/>
<evidence type="ECO:0000256" key="7">
    <source>
        <dbReference type="ARBA" id="ARBA00022566"/>
    </source>
</evidence>
<keyword evidence="4" id="KW-0894">Sodium channel</keyword>
<evidence type="ECO:0000256" key="8">
    <source>
        <dbReference type="ARBA" id="ARBA00022692"/>
    </source>
</evidence>
<evidence type="ECO:0000256" key="24">
    <source>
        <dbReference type="SAM" id="Phobius"/>
    </source>
</evidence>
<evidence type="ECO:0000256" key="5">
    <source>
        <dbReference type="ARBA" id="ARBA00022475"/>
    </source>
</evidence>
<dbReference type="Gene3D" id="2.60.120.10">
    <property type="entry name" value="Jelly Rolls"/>
    <property type="match status" value="1"/>
</dbReference>
<dbReference type="eggNOG" id="KOG0498">
    <property type="taxonomic scope" value="Eukaryota"/>
</dbReference>
<feature type="compositionally biased region" description="Low complexity" evidence="23">
    <location>
        <begin position="62"/>
        <end position="73"/>
    </location>
</feature>
<dbReference type="SUPFAM" id="SSF81324">
    <property type="entry name" value="Voltage-gated potassium channels"/>
    <property type="match status" value="1"/>
</dbReference>
<feature type="transmembrane region" description="Helical" evidence="24">
    <location>
        <begin position="420"/>
        <end position="445"/>
    </location>
</feature>
<dbReference type="GO" id="GO:0030552">
    <property type="term" value="F:cAMP binding"/>
    <property type="evidence" value="ECO:0007669"/>
    <property type="project" value="UniProtKB-KW"/>
</dbReference>
<feature type="compositionally biased region" description="Polar residues" evidence="23">
    <location>
        <begin position="799"/>
        <end position="810"/>
    </location>
</feature>
<dbReference type="Pfam" id="PF08412">
    <property type="entry name" value="Ion_trans_N"/>
    <property type="match status" value="1"/>
</dbReference>
<evidence type="ECO:0000256" key="14">
    <source>
        <dbReference type="ARBA" id="ARBA00023053"/>
    </source>
</evidence>
<reference evidence="27" key="2">
    <citation type="journal article" date="2014" name="Nat. Commun.">
        <title>The cavefish genome reveals candidate genes for eye loss.</title>
        <authorList>
            <person name="McGaugh S.E."/>
            <person name="Gross J.B."/>
            <person name="Aken B."/>
            <person name="Blin M."/>
            <person name="Borowsky R."/>
            <person name="Chalopin D."/>
            <person name="Hinaux H."/>
            <person name="Jeffery W.R."/>
            <person name="Keene A."/>
            <person name="Ma L."/>
            <person name="Minx P."/>
            <person name="Murphy D."/>
            <person name="O'Quin K.E."/>
            <person name="Retaux S."/>
            <person name="Rohner N."/>
            <person name="Searle S.M."/>
            <person name="Stahl B.A."/>
            <person name="Tabin C."/>
            <person name="Volff J.N."/>
            <person name="Yoshizawa M."/>
            <person name="Warren W.C."/>
        </authorList>
    </citation>
    <scope>NUCLEOTIDE SEQUENCE [LARGE SCALE GENOMIC DNA]</scope>
    <source>
        <strain evidence="27">female</strain>
    </source>
</reference>
<keyword evidence="11" id="KW-0851">Voltage-gated channel</keyword>
<comment type="catalytic activity">
    <reaction evidence="22">
        <text>Na(+)(in) = Na(+)(out)</text>
        <dbReference type="Rhea" id="RHEA:34963"/>
        <dbReference type="ChEBI" id="CHEBI:29101"/>
    </reaction>
</comment>
<dbReference type="InterPro" id="IPR003938">
    <property type="entry name" value="K_chnl_volt-dep_EAG/ELK/ERG"/>
</dbReference>
<dbReference type="Ensembl" id="ENSAMXT00000011919.2">
    <property type="protein sequence ID" value="ENSAMXP00000011919.2"/>
    <property type="gene ID" value="ENSAMXG00000011501.2"/>
</dbReference>
<feature type="compositionally biased region" description="Low complexity" evidence="23">
    <location>
        <begin position="927"/>
        <end position="991"/>
    </location>
</feature>
<dbReference type="InterPro" id="IPR014710">
    <property type="entry name" value="RmlC-like_jellyroll"/>
</dbReference>
<dbReference type="FunFam" id="1.10.287.630:FF:000002">
    <property type="entry name" value="Potassium/sodium hyperpolarization-activated cyclic nucleotide-gated channel 4"/>
    <property type="match status" value="1"/>
</dbReference>
<accession>W5KWF7</accession>
<feature type="compositionally biased region" description="Low complexity" evidence="23">
    <location>
        <begin position="672"/>
        <end position="697"/>
    </location>
</feature>
<dbReference type="Proteomes" id="UP000018467">
    <property type="component" value="Unassembled WGS sequence"/>
</dbReference>
<evidence type="ECO:0000256" key="19">
    <source>
        <dbReference type="ARBA" id="ARBA00023286"/>
    </source>
</evidence>
<dbReference type="PROSITE" id="PS50042">
    <property type="entry name" value="CNMP_BINDING_3"/>
    <property type="match status" value="1"/>
</dbReference>
<dbReference type="Gene3D" id="1.10.287.70">
    <property type="match status" value="1"/>
</dbReference>
<dbReference type="InterPro" id="IPR051413">
    <property type="entry name" value="K/Na_HCN_channel"/>
</dbReference>
<evidence type="ECO:0000256" key="11">
    <source>
        <dbReference type="ARBA" id="ARBA00022882"/>
    </source>
</evidence>
<keyword evidence="18" id="KW-0739">Sodium transport</keyword>
<evidence type="ECO:0000256" key="23">
    <source>
        <dbReference type="SAM" id="MobiDB-lite"/>
    </source>
</evidence>
<evidence type="ECO:0000256" key="13">
    <source>
        <dbReference type="ARBA" id="ARBA00022989"/>
    </source>
</evidence>
<keyword evidence="5" id="KW-1003">Cell membrane</keyword>
<feature type="compositionally biased region" description="Polar residues" evidence="23">
    <location>
        <begin position="992"/>
        <end position="1020"/>
    </location>
</feature>
<evidence type="ECO:0000256" key="12">
    <source>
        <dbReference type="ARBA" id="ARBA00022958"/>
    </source>
</evidence>
<feature type="compositionally biased region" description="Polar residues" evidence="23">
    <location>
        <begin position="1028"/>
        <end position="1040"/>
    </location>
</feature>
<evidence type="ECO:0000256" key="3">
    <source>
        <dbReference type="ARBA" id="ARBA00022448"/>
    </source>
</evidence>
<keyword evidence="9" id="KW-0547">Nucleotide-binding</keyword>
<keyword evidence="7" id="KW-0116">cAMP-binding</keyword>
<dbReference type="GO" id="GO:0005272">
    <property type="term" value="F:sodium channel activity"/>
    <property type="evidence" value="ECO:0007669"/>
    <property type="project" value="UniProtKB-KW"/>
</dbReference>
<dbReference type="Pfam" id="PF00520">
    <property type="entry name" value="Ion_trans"/>
    <property type="match status" value="1"/>
</dbReference>
<comment type="catalytic activity">
    <reaction evidence="21">
        <text>K(+)(in) = K(+)(out)</text>
        <dbReference type="Rhea" id="RHEA:29463"/>
        <dbReference type="ChEBI" id="CHEBI:29103"/>
    </reaction>
</comment>
<feature type="compositionally biased region" description="Low complexity" evidence="23">
    <location>
        <begin position="811"/>
        <end position="829"/>
    </location>
</feature>
<sequence>MDGAVGTAARNGEPKRRSKGSLPSPGCRLSQASLEGERGDPPARRRPSVMSSSRDGGPFRSGTAAGTAAGTPTTPVPLPPRSVGFTASRAALASTSSSGTGVVVVAAAPETSVSTAAGTPEALPGLDGEDYSYSNQSTFIQRQFGAMLQPGVNKFSLRMFGSHKAVALEQERLKSAGVWIIHPYSDFRFYWDLLMLLLMMGNLIILPVGITFFKDENTPPWIIFNVVSDTLFLVDLVLNFRTGIVKEDSTEILLDPKAIRQRYLKSWFLVDFVSSIPVDYIFLMVDLEARLDSEVYRTARALRIVRFTKILSLLRLLRLSRLIRYIHQWEEIFHMTYDLASAMVRIVNLIGMMLLLCHWDGCLQFLVPMLQDFPIDCWVYKNNMVNDSWGVQYSYALFKAMSHMLCIGYGAQAPEGMTDVWLTMLSMIVGATCYAMFIGHATALIQSLDSSRRQYQEKYKQVEQYMSFHKLPADVRQKIHEYYEHRYQGKMFDEENILGELSEPLKEEIVSFNCRSLVANMPLFANADPNFVTAVLTKLRFEVFQPNDFIIREGTVGRKMYFIQHGRVSVLTRGNKETKLSDGSYFGEICLLTRGRRTASVRADTYCRLYSLSVDSFNEVLEEHPMMRRAFETVAADRLNRIGTLLSAGVLSSNTPQVQKQPAHPPQPLPSPLTHTHQTAPAIGSAPAPAPLVSSSPKQTPLSSTNASTALTPASSTPGVPQSQRPKVSSSPPQAPSSSEMILTSGPAPLAPPQAPQSSKPSPTSPSHPASFSSSFCAQHIASSLSSSGPQSPRSKFSQTSPSPSALSCNTSPTPTASATPSHTRTPTPIQTPIPTPTHTQAPTPIPTPTQTRTPTPTNSAVQTPRSPTPVQTPVPSLTQTQASALTQPWTLAPVQIPGAVKSPTQSQTSATIQAPIQDTVHVSILSQARSPPSQSPTQTPTQTRNTTPTMSQTSSPLQTPVPIQTQTPTQVPIPAQTQTPTSSQTRNTNPVLTQTPVSSSIQTQTQKPTSSPLQISKLSQIPAPAISSPTHSPNSSCTFSPTSLAPSSISPSKSTSVSSTVSKPTPGAQASPAISSSTLSKGEKQDRKESDSLRHKLPANM</sequence>
<feature type="transmembrane region" description="Helical" evidence="24">
    <location>
        <begin position="219"/>
        <end position="238"/>
    </location>
</feature>
<dbReference type="FunFam" id="2.60.120.10:FF:000007">
    <property type="entry name" value="Putative potassium/sodium hyperpolarization-activated cyclic nucleotide-gated channel 2"/>
    <property type="match status" value="1"/>
</dbReference>
<feature type="compositionally biased region" description="Basic and acidic residues" evidence="23">
    <location>
        <begin position="1082"/>
        <end position="1095"/>
    </location>
</feature>
<comment type="similarity">
    <text evidence="2">Belongs to the potassium channel HCN family.</text>
</comment>
<evidence type="ECO:0000256" key="15">
    <source>
        <dbReference type="ARBA" id="ARBA00023065"/>
    </source>
</evidence>
<keyword evidence="8 24" id="KW-0812">Transmembrane</keyword>
<dbReference type="CDD" id="cd00038">
    <property type="entry name" value="CAP_ED"/>
    <property type="match status" value="1"/>
</dbReference>
<feature type="domain" description="Cyclic nucleotide-binding" evidence="25">
    <location>
        <begin position="523"/>
        <end position="629"/>
    </location>
</feature>
<evidence type="ECO:0000256" key="4">
    <source>
        <dbReference type="ARBA" id="ARBA00022461"/>
    </source>
</evidence>
<keyword evidence="16 24" id="KW-0472">Membrane</keyword>
<feature type="transmembrane region" description="Helical" evidence="24">
    <location>
        <begin position="189"/>
        <end position="213"/>
    </location>
</feature>
<dbReference type="SMART" id="SM00100">
    <property type="entry name" value="cNMP"/>
    <property type="match status" value="1"/>
</dbReference>
<proteinExistence type="inferred from homology"/>
<evidence type="ECO:0000256" key="9">
    <source>
        <dbReference type="ARBA" id="ARBA00022741"/>
    </source>
</evidence>
<feature type="compositionally biased region" description="Polar residues" evidence="23">
    <location>
        <begin position="903"/>
        <end position="917"/>
    </location>
</feature>
<dbReference type="FunCoup" id="W5KWF7">
    <property type="interactions" value="5"/>
</dbReference>
<dbReference type="GO" id="GO:0030425">
    <property type="term" value="C:dendrite"/>
    <property type="evidence" value="ECO:0007669"/>
    <property type="project" value="TreeGrafter"/>
</dbReference>
<feature type="compositionally biased region" description="Low complexity" evidence="23">
    <location>
        <begin position="783"/>
        <end position="798"/>
    </location>
</feature>
<keyword evidence="12" id="KW-0630">Potassium</keyword>
<feature type="compositionally biased region" description="Polar residues" evidence="23">
    <location>
        <begin position="874"/>
        <end position="890"/>
    </location>
</feature>
<dbReference type="GO" id="GO:0005249">
    <property type="term" value="F:voltage-gated potassium channel activity"/>
    <property type="evidence" value="ECO:0007669"/>
    <property type="project" value="InterPro"/>
</dbReference>
<keyword evidence="19" id="KW-1071">Ligand-gated ion channel</keyword>
<dbReference type="InterPro" id="IPR018488">
    <property type="entry name" value="cNMP-bd_CS"/>
</dbReference>
<evidence type="ECO:0000256" key="1">
    <source>
        <dbReference type="ARBA" id="ARBA00004651"/>
    </source>
</evidence>
<keyword evidence="14" id="KW-0915">Sodium</keyword>
<protein>
    <recommendedName>
        <fullName evidence="25">Cyclic nucleotide-binding domain-containing protein</fullName>
    </recommendedName>
</protein>
<organism evidence="26 27">
    <name type="scientific">Astyanax mexicanus</name>
    <name type="common">Blind cave fish</name>
    <name type="synonym">Astyanax fasciatus mexicanus</name>
    <dbReference type="NCBI Taxonomy" id="7994"/>
    <lineage>
        <taxon>Eukaryota</taxon>
        <taxon>Metazoa</taxon>
        <taxon>Chordata</taxon>
        <taxon>Craniata</taxon>
        <taxon>Vertebrata</taxon>
        <taxon>Euteleostomi</taxon>
        <taxon>Actinopterygii</taxon>
        <taxon>Neopterygii</taxon>
        <taxon>Teleostei</taxon>
        <taxon>Ostariophysi</taxon>
        <taxon>Characiformes</taxon>
        <taxon>Characoidei</taxon>
        <taxon>Acestrorhamphidae</taxon>
        <taxon>Acestrorhamphinae</taxon>
        <taxon>Astyanax</taxon>
    </lineage>
</organism>
<dbReference type="PANTHER" id="PTHR45689">
    <property type="entry name" value="I[[H]] CHANNEL, ISOFORM E"/>
    <property type="match status" value="1"/>
</dbReference>
<evidence type="ECO:0000259" key="25">
    <source>
        <dbReference type="PROSITE" id="PS50042"/>
    </source>
</evidence>
<dbReference type="Gene3D" id="1.10.287.630">
    <property type="entry name" value="Helix hairpin bin"/>
    <property type="match status" value="1"/>
</dbReference>
<evidence type="ECO:0000256" key="17">
    <source>
        <dbReference type="ARBA" id="ARBA00023149"/>
    </source>
</evidence>
<keyword evidence="27" id="KW-1185">Reference proteome</keyword>
<evidence type="ECO:0000313" key="27">
    <source>
        <dbReference type="Proteomes" id="UP000018467"/>
    </source>
</evidence>
<evidence type="ECO:0000256" key="6">
    <source>
        <dbReference type="ARBA" id="ARBA00022538"/>
    </source>
</evidence>
<keyword evidence="13 24" id="KW-1133">Transmembrane helix</keyword>
<keyword evidence="15" id="KW-0406">Ion transport</keyword>
<feature type="compositionally biased region" description="Polar residues" evidence="23">
    <location>
        <begin position="698"/>
        <end position="728"/>
    </location>
</feature>
<feature type="compositionally biased region" description="Low complexity" evidence="23">
    <location>
        <begin position="1041"/>
        <end position="1067"/>
    </location>
</feature>
<keyword evidence="10" id="KW-0631">Potassium channel</keyword>
<dbReference type="Pfam" id="PF00027">
    <property type="entry name" value="cNMP_binding"/>
    <property type="match status" value="1"/>
</dbReference>
<evidence type="ECO:0000313" key="26">
    <source>
        <dbReference type="Ensembl" id="ENSAMXP00000011919.2"/>
    </source>
</evidence>
<dbReference type="GO" id="GO:0003254">
    <property type="term" value="P:regulation of membrane depolarization"/>
    <property type="evidence" value="ECO:0007669"/>
    <property type="project" value="TreeGrafter"/>
</dbReference>
<dbReference type="InterPro" id="IPR018490">
    <property type="entry name" value="cNMP-bd_dom_sf"/>
</dbReference>
<keyword evidence="6" id="KW-0633">Potassium transport</keyword>
<reference evidence="26" key="4">
    <citation type="submission" date="2025-09" db="UniProtKB">
        <authorList>
            <consortium name="Ensembl"/>
        </authorList>
    </citation>
    <scope>IDENTIFICATION</scope>
</reference>
<reference evidence="26" key="3">
    <citation type="submission" date="2025-08" db="UniProtKB">
        <authorList>
            <consortium name="Ensembl"/>
        </authorList>
    </citation>
    <scope>IDENTIFICATION</scope>
</reference>
<feature type="compositionally biased region" description="Low complexity" evidence="23">
    <location>
        <begin position="729"/>
        <end position="739"/>
    </location>
</feature>
<dbReference type="InterPro" id="IPR000595">
    <property type="entry name" value="cNMP-bd_dom"/>
</dbReference>
<feature type="region of interest" description="Disordered" evidence="23">
    <location>
        <begin position="654"/>
        <end position="1102"/>
    </location>
</feature>
<reference evidence="27" key="1">
    <citation type="submission" date="2013-03" db="EMBL/GenBank/DDBJ databases">
        <authorList>
            <person name="Jeffery W."/>
            <person name="Warren W."/>
            <person name="Wilson R.K."/>
        </authorList>
    </citation>
    <scope>NUCLEOTIDE SEQUENCE</scope>
    <source>
        <strain evidence="27">female</strain>
    </source>
</reference>
<dbReference type="GO" id="GO:0098855">
    <property type="term" value="C:HCN channel complex"/>
    <property type="evidence" value="ECO:0007669"/>
    <property type="project" value="TreeGrafter"/>
</dbReference>
<dbReference type="GO" id="GO:0030424">
    <property type="term" value="C:axon"/>
    <property type="evidence" value="ECO:0007669"/>
    <property type="project" value="TreeGrafter"/>
</dbReference>
<comment type="subcellular location">
    <subcellularLocation>
        <location evidence="1">Cell membrane</location>
        <topology evidence="1">Multi-pass membrane protein</topology>
    </subcellularLocation>
</comment>
<evidence type="ECO:0000256" key="2">
    <source>
        <dbReference type="ARBA" id="ARBA00006305"/>
    </source>
</evidence>
<dbReference type="AlphaFoldDB" id="W5KWF7"/>
<keyword evidence="20" id="KW-0407">Ion channel</keyword>
<dbReference type="HOGENOM" id="CLU_005746_15_0_1"/>
<feature type="compositionally biased region" description="Low complexity" evidence="23">
    <location>
        <begin position="756"/>
        <end position="775"/>
    </location>
</feature>